<dbReference type="PANTHER" id="PTHR44591">
    <property type="entry name" value="STRESS RESPONSE REGULATOR PROTEIN 1"/>
    <property type="match status" value="1"/>
</dbReference>
<evidence type="ECO:0000313" key="4">
    <source>
        <dbReference type="EMBL" id="MBB5771526.1"/>
    </source>
</evidence>
<protein>
    <submittedName>
        <fullName evidence="4">DNA-binding response OmpR family regulator</fullName>
    </submittedName>
</protein>
<keyword evidence="1 2" id="KW-0597">Phosphoprotein</keyword>
<dbReference type="AlphaFoldDB" id="A0A7W9FU50"/>
<name>A0A7W9FU50_BREVE</name>
<sequence>MTSATDHRPHCLIVEDDPVLLDAMGRGLTQAGYNVALARDGAQALVQFEQVAAQLVITDILMPEKEGVETIMALRARAPEVRIIAISGGGRAPAAGFLDLARRLGADATLAKPFAMTLLIDLAASLAPVSVR</sequence>
<dbReference type="GO" id="GO:0000160">
    <property type="term" value="P:phosphorelay signal transduction system"/>
    <property type="evidence" value="ECO:0007669"/>
    <property type="project" value="InterPro"/>
</dbReference>
<comment type="caution">
    <text evidence="4">The sequence shown here is derived from an EMBL/GenBank/DDBJ whole genome shotgun (WGS) entry which is preliminary data.</text>
</comment>
<evidence type="ECO:0000256" key="2">
    <source>
        <dbReference type="PROSITE-ProRule" id="PRU00169"/>
    </source>
</evidence>
<dbReference type="PROSITE" id="PS50110">
    <property type="entry name" value="RESPONSE_REGULATORY"/>
    <property type="match status" value="1"/>
</dbReference>
<dbReference type="PANTHER" id="PTHR44591:SF23">
    <property type="entry name" value="CHEY SUBFAMILY"/>
    <property type="match status" value="1"/>
</dbReference>
<proteinExistence type="predicted"/>
<dbReference type="Proteomes" id="UP000556201">
    <property type="component" value="Unassembled WGS sequence"/>
</dbReference>
<evidence type="ECO:0000256" key="1">
    <source>
        <dbReference type="ARBA" id="ARBA00022553"/>
    </source>
</evidence>
<dbReference type="RefSeq" id="WP_184278950.1">
    <property type="nucleotide sequence ID" value="NZ_JACHLJ010000001.1"/>
</dbReference>
<dbReference type="InterPro" id="IPR001789">
    <property type="entry name" value="Sig_transdc_resp-reg_receiver"/>
</dbReference>
<dbReference type="EMBL" id="JACHLJ010000001">
    <property type="protein sequence ID" value="MBB5771526.1"/>
    <property type="molecule type" value="Genomic_DNA"/>
</dbReference>
<gene>
    <name evidence="4" type="ORF">HNP47_001495</name>
</gene>
<dbReference type="Pfam" id="PF00072">
    <property type="entry name" value="Response_reg"/>
    <property type="match status" value="1"/>
</dbReference>
<keyword evidence="4" id="KW-0238">DNA-binding</keyword>
<reference evidence="4 5" key="1">
    <citation type="submission" date="2020-08" db="EMBL/GenBank/DDBJ databases">
        <title>Functional genomics of gut bacteria from endangered species of beetles.</title>
        <authorList>
            <person name="Carlos-Shanley C."/>
        </authorList>
    </citation>
    <scope>NUCLEOTIDE SEQUENCE [LARGE SCALE GENOMIC DNA]</scope>
    <source>
        <strain evidence="4 5">S00192</strain>
    </source>
</reference>
<dbReference type="SMART" id="SM00448">
    <property type="entry name" value="REC"/>
    <property type="match status" value="1"/>
</dbReference>
<dbReference type="CDD" id="cd00156">
    <property type="entry name" value="REC"/>
    <property type="match status" value="1"/>
</dbReference>
<dbReference type="Gene3D" id="3.40.50.2300">
    <property type="match status" value="1"/>
</dbReference>
<dbReference type="GO" id="GO:0003677">
    <property type="term" value="F:DNA binding"/>
    <property type="evidence" value="ECO:0007669"/>
    <property type="project" value="UniProtKB-KW"/>
</dbReference>
<dbReference type="InterPro" id="IPR011006">
    <property type="entry name" value="CheY-like_superfamily"/>
</dbReference>
<feature type="modified residue" description="4-aspartylphosphate" evidence="2">
    <location>
        <position position="59"/>
    </location>
</feature>
<dbReference type="InterPro" id="IPR050595">
    <property type="entry name" value="Bact_response_regulator"/>
</dbReference>
<feature type="domain" description="Response regulatory" evidence="3">
    <location>
        <begin position="10"/>
        <end position="127"/>
    </location>
</feature>
<organism evidence="4 5">
    <name type="scientific">Brevundimonas vesicularis</name>
    <name type="common">Pseudomonas vesicularis</name>
    <dbReference type="NCBI Taxonomy" id="41276"/>
    <lineage>
        <taxon>Bacteria</taxon>
        <taxon>Pseudomonadati</taxon>
        <taxon>Pseudomonadota</taxon>
        <taxon>Alphaproteobacteria</taxon>
        <taxon>Caulobacterales</taxon>
        <taxon>Caulobacteraceae</taxon>
        <taxon>Brevundimonas</taxon>
    </lineage>
</organism>
<evidence type="ECO:0000313" key="5">
    <source>
        <dbReference type="Proteomes" id="UP000556201"/>
    </source>
</evidence>
<evidence type="ECO:0000259" key="3">
    <source>
        <dbReference type="PROSITE" id="PS50110"/>
    </source>
</evidence>
<accession>A0A7W9FU50</accession>
<dbReference type="SUPFAM" id="SSF52172">
    <property type="entry name" value="CheY-like"/>
    <property type="match status" value="1"/>
</dbReference>